<accession>L0KAW8</accession>
<organism evidence="4 5">
    <name type="scientific">Halobacteroides halobius (strain ATCC 35273 / DSM 5150 / MD-1)</name>
    <dbReference type="NCBI Taxonomy" id="748449"/>
    <lineage>
        <taxon>Bacteria</taxon>
        <taxon>Bacillati</taxon>
        <taxon>Bacillota</taxon>
        <taxon>Clostridia</taxon>
        <taxon>Halanaerobiales</taxon>
        <taxon>Halobacteroidaceae</taxon>
        <taxon>Halobacteroides</taxon>
    </lineage>
</organism>
<evidence type="ECO:0000256" key="2">
    <source>
        <dbReference type="ARBA" id="ARBA00023004"/>
    </source>
</evidence>
<dbReference type="OrthoDB" id="9800692at2"/>
<sequence length="121" mass="13304">MKSLDELKELRKKAQKDLQTRDTINKPKVIVGMGTCGIAAGAREVMKALVKEVNKRDLDVIITQTGCIGMCEKEPLVDVQLPGKDRITYGPVTVDDVKKIIAGHIVNGHIVEDLVVARLEE</sequence>
<gene>
    <name evidence="4" type="ordered locus">Halha_2287</name>
</gene>
<dbReference type="eggNOG" id="COG3411">
    <property type="taxonomic scope" value="Bacteria"/>
</dbReference>
<dbReference type="SUPFAM" id="SSF52833">
    <property type="entry name" value="Thioredoxin-like"/>
    <property type="match status" value="1"/>
</dbReference>
<name>L0KAW8_HALHC</name>
<evidence type="ECO:0000313" key="5">
    <source>
        <dbReference type="Proteomes" id="UP000010880"/>
    </source>
</evidence>
<dbReference type="InterPro" id="IPR036249">
    <property type="entry name" value="Thioredoxin-like_sf"/>
</dbReference>
<evidence type="ECO:0000256" key="1">
    <source>
        <dbReference type="ARBA" id="ARBA00022723"/>
    </source>
</evidence>
<keyword evidence="3" id="KW-0411">Iron-sulfur</keyword>
<protein>
    <submittedName>
        <fullName evidence="4">Ferredoxin</fullName>
    </submittedName>
</protein>
<dbReference type="GO" id="GO:0051536">
    <property type="term" value="F:iron-sulfur cluster binding"/>
    <property type="evidence" value="ECO:0007669"/>
    <property type="project" value="UniProtKB-KW"/>
</dbReference>
<dbReference type="STRING" id="748449.Halha_2287"/>
<dbReference type="GO" id="GO:0046872">
    <property type="term" value="F:metal ion binding"/>
    <property type="evidence" value="ECO:0007669"/>
    <property type="project" value="UniProtKB-KW"/>
</dbReference>
<dbReference type="PATRIC" id="fig|748449.3.peg.2206"/>
<dbReference type="CDD" id="cd02980">
    <property type="entry name" value="TRX_Fd_family"/>
    <property type="match status" value="1"/>
</dbReference>
<keyword evidence="1" id="KW-0479">Metal-binding</keyword>
<dbReference type="PANTHER" id="PTHR43578:SF3">
    <property type="entry name" value="NADH-QUINONE OXIDOREDUCTASE SUBUNIT F"/>
    <property type="match status" value="1"/>
</dbReference>
<evidence type="ECO:0000256" key="3">
    <source>
        <dbReference type="ARBA" id="ARBA00023014"/>
    </source>
</evidence>
<dbReference type="AlphaFoldDB" id="L0KAW8"/>
<dbReference type="RefSeq" id="WP_015327875.1">
    <property type="nucleotide sequence ID" value="NC_019978.1"/>
</dbReference>
<keyword evidence="5" id="KW-1185">Reference proteome</keyword>
<proteinExistence type="predicted"/>
<keyword evidence="2" id="KW-0408">Iron</keyword>
<dbReference type="HOGENOM" id="CLU_126515_4_0_9"/>
<dbReference type="Proteomes" id="UP000010880">
    <property type="component" value="Chromosome"/>
</dbReference>
<dbReference type="Gene3D" id="3.40.30.10">
    <property type="entry name" value="Glutaredoxin"/>
    <property type="match status" value="1"/>
</dbReference>
<dbReference type="PANTHER" id="PTHR43578">
    <property type="entry name" value="NADH-QUINONE OXIDOREDUCTASE SUBUNIT F"/>
    <property type="match status" value="1"/>
</dbReference>
<dbReference type="EMBL" id="CP003359">
    <property type="protein sequence ID" value="AGB42161.1"/>
    <property type="molecule type" value="Genomic_DNA"/>
</dbReference>
<dbReference type="KEGG" id="hhl:Halha_2287"/>
<reference evidence="5" key="1">
    <citation type="submission" date="2012-02" db="EMBL/GenBank/DDBJ databases">
        <title>The complete genome of Halobacteroides halobius DSM 5150.</title>
        <authorList>
            <person name="Lucas S."/>
            <person name="Copeland A."/>
            <person name="Lapidus A."/>
            <person name="Glavina del Rio T."/>
            <person name="Dalin E."/>
            <person name="Tice H."/>
            <person name="Bruce D."/>
            <person name="Goodwin L."/>
            <person name="Pitluck S."/>
            <person name="Peters L."/>
            <person name="Mikhailova N."/>
            <person name="Gu W."/>
            <person name="Kyrpides N."/>
            <person name="Mavromatis K."/>
            <person name="Ivanova N."/>
            <person name="Brettin T."/>
            <person name="Detter J.C."/>
            <person name="Han C."/>
            <person name="Larimer F."/>
            <person name="Land M."/>
            <person name="Hauser L."/>
            <person name="Markowitz V."/>
            <person name="Cheng J.-F."/>
            <person name="Hugenholtz P."/>
            <person name="Woyke T."/>
            <person name="Wu D."/>
            <person name="Tindall B."/>
            <person name="Pomrenke H."/>
            <person name="Brambilla E."/>
            <person name="Klenk H.-P."/>
            <person name="Eisen J.A."/>
        </authorList>
    </citation>
    <scope>NUCLEOTIDE SEQUENCE [LARGE SCALE GENOMIC DNA]</scope>
    <source>
        <strain evidence="5">ATCC 35273 / DSM 5150 / MD-1</strain>
    </source>
</reference>
<evidence type="ECO:0000313" key="4">
    <source>
        <dbReference type="EMBL" id="AGB42161.1"/>
    </source>
</evidence>